<evidence type="ECO:0000256" key="1">
    <source>
        <dbReference type="ARBA" id="ARBA00022729"/>
    </source>
</evidence>
<evidence type="ECO:0000259" key="3">
    <source>
        <dbReference type="SMART" id="SM00062"/>
    </source>
</evidence>
<proteinExistence type="predicted"/>
<evidence type="ECO:0000313" key="4">
    <source>
        <dbReference type="EMBL" id="NRF67877.1"/>
    </source>
</evidence>
<organism evidence="4 5">
    <name type="scientific">Pseudaquabacterium terrae</name>
    <dbReference type="NCBI Taxonomy" id="2732868"/>
    <lineage>
        <taxon>Bacteria</taxon>
        <taxon>Pseudomonadati</taxon>
        <taxon>Pseudomonadota</taxon>
        <taxon>Betaproteobacteria</taxon>
        <taxon>Burkholderiales</taxon>
        <taxon>Sphaerotilaceae</taxon>
        <taxon>Pseudaquabacterium</taxon>
    </lineage>
</organism>
<feature type="signal peptide" evidence="2">
    <location>
        <begin position="1"/>
        <end position="29"/>
    </location>
</feature>
<dbReference type="PANTHER" id="PTHR35936">
    <property type="entry name" value="MEMBRANE-BOUND LYTIC MUREIN TRANSGLYCOSYLASE F"/>
    <property type="match status" value="1"/>
</dbReference>
<evidence type="ECO:0000313" key="5">
    <source>
        <dbReference type="Proteomes" id="UP000737171"/>
    </source>
</evidence>
<keyword evidence="1 2" id="KW-0732">Signal</keyword>
<comment type="caution">
    <text evidence="4">The sequence shown here is derived from an EMBL/GenBank/DDBJ whole genome shotgun (WGS) entry which is preliminary data.</text>
</comment>
<dbReference type="Pfam" id="PF00497">
    <property type="entry name" value="SBP_bac_3"/>
    <property type="match status" value="1"/>
</dbReference>
<dbReference type="EMBL" id="JABRWJ010000004">
    <property type="protein sequence ID" value="NRF67877.1"/>
    <property type="molecule type" value="Genomic_DNA"/>
</dbReference>
<reference evidence="4 5" key="1">
    <citation type="submission" date="2020-05" db="EMBL/GenBank/DDBJ databases">
        <title>Aquincola sp. isolate from soil.</title>
        <authorList>
            <person name="Han J."/>
            <person name="Kim D.-U."/>
        </authorList>
    </citation>
    <scope>NUCLEOTIDE SEQUENCE [LARGE SCALE GENOMIC DNA]</scope>
    <source>
        <strain evidence="4 5">S2</strain>
    </source>
</reference>
<dbReference type="SUPFAM" id="SSF53850">
    <property type="entry name" value="Periplasmic binding protein-like II"/>
    <property type="match status" value="1"/>
</dbReference>
<dbReference type="RefSeq" id="WP_173123021.1">
    <property type="nucleotide sequence ID" value="NZ_JABRWJ010000004.1"/>
</dbReference>
<accession>A0ABX2EGX6</accession>
<dbReference type="PANTHER" id="PTHR35936:SF19">
    <property type="entry name" value="AMINO-ACID-BINDING PROTEIN YXEM-RELATED"/>
    <property type="match status" value="1"/>
</dbReference>
<keyword evidence="5" id="KW-1185">Reference proteome</keyword>
<dbReference type="SMART" id="SM00062">
    <property type="entry name" value="PBPb"/>
    <property type="match status" value="1"/>
</dbReference>
<evidence type="ECO:0000256" key="2">
    <source>
        <dbReference type="SAM" id="SignalP"/>
    </source>
</evidence>
<feature type="domain" description="Solute-binding protein family 3/N-terminal" evidence="3">
    <location>
        <begin position="41"/>
        <end position="265"/>
    </location>
</feature>
<dbReference type="Gene3D" id="3.40.190.10">
    <property type="entry name" value="Periplasmic binding protein-like II"/>
    <property type="match status" value="2"/>
</dbReference>
<dbReference type="Proteomes" id="UP000737171">
    <property type="component" value="Unassembled WGS sequence"/>
</dbReference>
<dbReference type="CDD" id="cd13530">
    <property type="entry name" value="PBP2_peptides_like"/>
    <property type="match status" value="1"/>
</dbReference>
<protein>
    <submittedName>
        <fullName evidence="4">Amino acid ABC transporter substrate-binding protein</fullName>
    </submittedName>
</protein>
<name>A0ABX2EGX6_9BURK</name>
<feature type="chain" id="PRO_5045461353" evidence="2">
    <location>
        <begin position="30"/>
        <end position="269"/>
    </location>
</feature>
<gene>
    <name evidence="4" type="ORF">HLB44_12865</name>
</gene>
<sequence length="269" mass="29890">MPARPLLSLLLAAALLGAALLWPAAPAQAGDVFNRLRARGLVRVCIWPDYYGITWRNPRTGRLSGLDIDLSAEFARELGLGLSYVDSSFGALVDDLLAERCDIAMHAVAVLPVRAEKLAFTRPYLRSGIVAITTRSQRRLKTWDDIDRDGVKVAVQAGTFMEPVMATRLKQAQLVVVRPPQSREQELEAGRVDVFMTDYPYSRRLLDQADWARLITPPEPVHPLPYAYALKPGDAEWLQAADAFVERIRRDGRLAAIAARHGLAVIVER</sequence>
<dbReference type="InterPro" id="IPR001638">
    <property type="entry name" value="Solute-binding_3/MltF_N"/>
</dbReference>